<evidence type="ECO:0008006" key="4">
    <source>
        <dbReference type="Google" id="ProtNLM"/>
    </source>
</evidence>
<name>A0A917QJ13_9NOCA</name>
<accession>A0A917QJ13</accession>
<keyword evidence="1" id="KW-0472">Membrane</keyword>
<evidence type="ECO:0000313" key="2">
    <source>
        <dbReference type="EMBL" id="GGK51405.1"/>
    </source>
</evidence>
<evidence type="ECO:0000313" key="3">
    <source>
        <dbReference type="Proteomes" id="UP000612956"/>
    </source>
</evidence>
<evidence type="ECO:0000256" key="1">
    <source>
        <dbReference type="SAM" id="Phobius"/>
    </source>
</evidence>
<sequence>MLVRMRPGAELTGAEEEFVDCLRSYPSTGLALIDCRVGDRRLGAIVITPRAVTVLEVRGFARRQSGLLSVKTDGQWTISGSPLDLDNASGGPTDRLEHGVHAVRVALEQSLQDSGHVCGAVVLVPYRGVVVRPARTSLRPGLDVLVGNTIDSHELRIYLESFSAAAPTITADRVRTTCSALGLEALTPPKDELLLDGFVGKRPPAPPPIARLSQQVRPTPLPPEPPKHRGKFAGIAVFGLALLGLFVVFVIVGEAVLSDPPSRSSTTTTVRPTVSSQVVKPTQCWPLQPDC</sequence>
<protein>
    <recommendedName>
        <fullName evidence="4">NERD domain-containing protein</fullName>
    </recommendedName>
</protein>
<organism evidence="2 3">
    <name type="scientific">Nocardia camponoti</name>
    <dbReference type="NCBI Taxonomy" id="1616106"/>
    <lineage>
        <taxon>Bacteria</taxon>
        <taxon>Bacillati</taxon>
        <taxon>Actinomycetota</taxon>
        <taxon>Actinomycetes</taxon>
        <taxon>Mycobacteriales</taxon>
        <taxon>Nocardiaceae</taxon>
        <taxon>Nocardia</taxon>
    </lineage>
</organism>
<keyword evidence="1" id="KW-1133">Transmembrane helix</keyword>
<reference evidence="2" key="1">
    <citation type="journal article" date="2014" name="Int. J. Syst. Evol. Microbiol.">
        <title>Complete genome sequence of Corynebacterium casei LMG S-19264T (=DSM 44701T), isolated from a smear-ripened cheese.</title>
        <authorList>
            <consortium name="US DOE Joint Genome Institute (JGI-PGF)"/>
            <person name="Walter F."/>
            <person name="Albersmeier A."/>
            <person name="Kalinowski J."/>
            <person name="Ruckert C."/>
        </authorList>
    </citation>
    <scope>NUCLEOTIDE SEQUENCE</scope>
    <source>
        <strain evidence="2">CGMCC 4.7278</strain>
    </source>
</reference>
<dbReference type="EMBL" id="BMMW01000002">
    <property type="protein sequence ID" value="GGK51405.1"/>
    <property type="molecule type" value="Genomic_DNA"/>
</dbReference>
<dbReference type="Proteomes" id="UP000612956">
    <property type="component" value="Unassembled WGS sequence"/>
</dbReference>
<comment type="caution">
    <text evidence="2">The sequence shown here is derived from an EMBL/GenBank/DDBJ whole genome shotgun (WGS) entry which is preliminary data.</text>
</comment>
<proteinExistence type="predicted"/>
<feature type="transmembrane region" description="Helical" evidence="1">
    <location>
        <begin position="232"/>
        <end position="252"/>
    </location>
</feature>
<gene>
    <name evidence="2" type="ORF">GCM10011591_23800</name>
</gene>
<keyword evidence="1" id="KW-0812">Transmembrane</keyword>
<keyword evidence="3" id="KW-1185">Reference proteome</keyword>
<dbReference type="AlphaFoldDB" id="A0A917QJ13"/>
<reference evidence="2" key="2">
    <citation type="submission" date="2020-09" db="EMBL/GenBank/DDBJ databases">
        <authorList>
            <person name="Sun Q."/>
            <person name="Zhou Y."/>
        </authorList>
    </citation>
    <scope>NUCLEOTIDE SEQUENCE</scope>
    <source>
        <strain evidence="2">CGMCC 4.7278</strain>
    </source>
</reference>